<dbReference type="Gene3D" id="3.40.50.1400">
    <property type="match status" value="2"/>
</dbReference>
<proteinExistence type="predicted"/>
<dbReference type="GeneID" id="95378196"/>
<dbReference type="PANTHER" id="PTHR33542">
    <property type="entry name" value="SIROHYDROCHLORIN FERROCHELATASE, CHLOROPLASTIC"/>
    <property type="match status" value="1"/>
</dbReference>
<dbReference type="CDD" id="cd03414">
    <property type="entry name" value="CbiX_SirB_C"/>
    <property type="match status" value="1"/>
</dbReference>
<keyword evidence="1" id="KW-0479">Metal-binding</keyword>
<reference evidence="4 7" key="2">
    <citation type="submission" date="2022-05" db="EMBL/GenBank/DDBJ databases">
        <title>Genome Sequencing of Bee-Associated Microbes.</title>
        <authorList>
            <person name="Dunlap C."/>
        </authorList>
    </citation>
    <scope>NUCLEOTIDE SEQUENCE [LARGE SCALE GENOMIC DNA]</scope>
    <source>
        <strain evidence="4 7">NRRL B-23120</strain>
    </source>
</reference>
<organism evidence="5 6">
    <name type="scientific">Paenibacillus chitinolyticus</name>
    <dbReference type="NCBI Taxonomy" id="79263"/>
    <lineage>
        <taxon>Bacteria</taxon>
        <taxon>Bacillati</taxon>
        <taxon>Bacillota</taxon>
        <taxon>Bacilli</taxon>
        <taxon>Bacillales</taxon>
        <taxon>Paenibacillaceae</taxon>
        <taxon>Paenibacillus</taxon>
    </lineage>
</organism>
<dbReference type="SUPFAM" id="SSF53800">
    <property type="entry name" value="Chelatase"/>
    <property type="match status" value="1"/>
</dbReference>
<protein>
    <submittedName>
        <fullName evidence="5">Sirohydrochlorin chelatase</fullName>
    </submittedName>
</protein>
<dbReference type="InterPro" id="IPR050963">
    <property type="entry name" value="Sirohydro_Cobaltochel/CbiX"/>
</dbReference>
<dbReference type="PANTHER" id="PTHR33542:SF3">
    <property type="entry name" value="SIROHYDROCHLORIN FERROCHELATASE, CHLOROPLASTIC"/>
    <property type="match status" value="1"/>
</dbReference>
<dbReference type="OrthoDB" id="9797895at2"/>
<reference evidence="5 6" key="1">
    <citation type="submission" date="2018-01" db="EMBL/GenBank/DDBJ databases">
        <title>The whole genome sequencing and assembly of Paenibacillus chitinolyticus KCCM 41400 strain.</title>
        <authorList>
            <person name="Kim J.-Y."/>
            <person name="Park M.-K."/>
            <person name="Lee Y.-J."/>
            <person name="Yi H."/>
            <person name="Bahn Y.-S."/>
            <person name="Kim J.F."/>
            <person name="Lee D.-W."/>
        </authorList>
    </citation>
    <scope>NUCLEOTIDE SEQUENCE [LARGE SCALE GENOMIC DNA]</scope>
    <source>
        <strain evidence="5 6">KCCM 41400</strain>
    </source>
</reference>
<keyword evidence="7" id="KW-1185">Reference proteome</keyword>
<dbReference type="GO" id="GO:0046872">
    <property type="term" value="F:metal ion binding"/>
    <property type="evidence" value="ECO:0007669"/>
    <property type="project" value="UniProtKB-KW"/>
</dbReference>
<feature type="compositionally biased region" description="Basic and acidic residues" evidence="3">
    <location>
        <begin position="286"/>
        <end position="370"/>
    </location>
</feature>
<dbReference type="GO" id="GO:0016829">
    <property type="term" value="F:lyase activity"/>
    <property type="evidence" value="ECO:0007669"/>
    <property type="project" value="UniProtKB-KW"/>
</dbReference>
<feature type="compositionally biased region" description="Low complexity" evidence="3">
    <location>
        <begin position="371"/>
        <end position="391"/>
    </location>
</feature>
<gene>
    <name evidence="4" type="ORF">M5X16_26720</name>
    <name evidence="5" type="ORF">PC41400_25730</name>
</gene>
<evidence type="ECO:0000313" key="7">
    <source>
        <dbReference type="Proteomes" id="UP001527202"/>
    </source>
</evidence>
<feature type="region of interest" description="Disordered" evidence="3">
    <location>
        <begin position="271"/>
        <end position="398"/>
    </location>
</feature>
<dbReference type="EMBL" id="CP026520">
    <property type="protein sequence ID" value="QAV20902.1"/>
    <property type="molecule type" value="Genomic_DNA"/>
</dbReference>
<sequence>MDAVLFVGHGSRDAEGNSEVRAFVSRLAETMEQGIIETCFLELEKPTISQGIQTCVNRGATRIAVVPIILFSAGHAKIHIPGAIDEAKERYPGVQFIYGRPIGVHEGVVDIMTARLGGADRFREETPGDTAVLVVGRGSSDPDANSELFKISRLLWEKLQVPWVETAFIGVTAPLLENGIERCLRLGAKKVIVLPYFLFTGILIKRMEGMLLDFSLRYPDCTFEMTDYFGLDPILGGILRDRAGEALQDEVKMNCDMCSFRLEAMKHIDHHHHHDHDHDHHHHHDHDHDHHHDHDHDHGHEHEHVHGHAHDHDHAHHDHSHEHHEHANGEEHHGHNHTHGEQPHTHGHVHDHGEHEAHAHNHADNRRAGDEAGASGGEAAASAPGPVAAGADGREGGR</sequence>
<dbReference type="Proteomes" id="UP000288943">
    <property type="component" value="Chromosome"/>
</dbReference>
<evidence type="ECO:0000313" key="4">
    <source>
        <dbReference type="EMBL" id="MCY9599340.1"/>
    </source>
</evidence>
<feature type="compositionally biased region" description="Basic residues" evidence="3">
    <location>
        <begin position="271"/>
        <end position="285"/>
    </location>
</feature>
<evidence type="ECO:0000313" key="6">
    <source>
        <dbReference type="Proteomes" id="UP000288943"/>
    </source>
</evidence>
<dbReference type="RefSeq" id="WP_042233528.1">
    <property type="nucleotide sequence ID" value="NZ_CP026520.1"/>
</dbReference>
<keyword evidence="2" id="KW-0456">Lyase</keyword>
<dbReference type="KEGG" id="pchi:PC41400_25730"/>
<dbReference type="Proteomes" id="UP001527202">
    <property type="component" value="Unassembled WGS sequence"/>
</dbReference>
<dbReference type="Pfam" id="PF01903">
    <property type="entry name" value="CbiX"/>
    <property type="match status" value="2"/>
</dbReference>
<dbReference type="AlphaFoldDB" id="A0A410X2R1"/>
<dbReference type="EMBL" id="JAMDMJ010000042">
    <property type="protein sequence ID" value="MCY9599340.1"/>
    <property type="molecule type" value="Genomic_DNA"/>
</dbReference>
<dbReference type="InterPro" id="IPR002762">
    <property type="entry name" value="CbiX-like"/>
</dbReference>
<dbReference type="CDD" id="cd03416">
    <property type="entry name" value="CbiX_SirB_N"/>
    <property type="match status" value="1"/>
</dbReference>
<evidence type="ECO:0000313" key="5">
    <source>
        <dbReference type="EMBL" id="QAV20902.1"/>
    </source>
</evidence>
<name>A0A410X2R1_9BACL</name>
<evidence type="ECO:0000256" key="1">
    <source>
        <dbReference type="ARBA" id="ARBA00022723"/>
    </source>
</evidence>
<accession>A0A410X2R1</accession>
<evidence type="ECO:0000256" key="2">
    <source>
        <dbReference type="ARBA" id="ARBA00023239"/>
    </source>
</evidence>
<evidence type="ECO:0000256" key="3">
    <source>
        <dbReference type="SAM" id="MobiDB-lite"/>
    </source>
</evidence>